<dbReference type="RefSeq" id="WP_205103895.1">
    <property type="nucleotide sequence ID" value="NZ_JACJJG010000016.1"/>
</dbReference>
<comment type="caution">
    <text evidence="1">The sequence shown here is derived from an EMBL/GenBank/DDBJ whole genome shotgun (WGS) entry which is preliminary data.</text>
</comment>
<accession>A0A938WS70</accession>
<name>A0A938WS70_9BACT</name>
<protein>
    <submittedName>
        <fullName evidence="1">Uncharacterized protein</fullName>
    </submittedName>
</protein>
<dbReference type="Proteomes" id="UP000706891">
    <property type="component" value="Unassembled WGS sequence"/>
</dbReference>
<dbReference type="AlphaFoldDB" id="A0A938WS70"/>
<organism evidence="1 2">
    <name type="scientific">Marseilla massiliensis</name>
    <dbReference type="NCBI Taxonomy" id="1841864"/>
    <lineage>
        <taxon>Bacteria</taxon>
        <taxon>Pseudomonadati</taxon>
        <taxon>Bacteroidota</taxon>
        <taxon>Bacteroidia</taxon>
        <taxon>Bacteroidales</taxon>
        <taxon>Prevotellaceae</taxon>
        <taxon>Marseilla</taxon>
    </lineage>
</organism>
<keyword evidence="2" id="KW-1185">Reference proteome</keyword>
<sequence>MEPVAYYPVEALVKPLDVINNNPTPVYSHTAHSRMEITSDERCRIIPVQVEMYQISTRG</sequence>
<proteinExistence type="predicted"/>
<reference evidence="1" key="2">
    <citation type="journal article" date="2021" name="Sci. Rep.">
        <title>The distribution of antibiotic resistance genes in chicken gut microbiota commensals.</title>
        <authorList>
            <person name="Juricova H."/>
            <person name="Matiasovicova J."/>
            <person name="Kubasova T."/>
            <person name="Cejkova D."/>
            <person name="Rychlik I."/>
        </authorList>
    </citation>
    <scope>NUCLEOTIDE SEQUENCE</scope>
    <source>
        <strain evidence="1">An824</strain>
    </source>
</reference>
<gene>
    <name evidence="1" type="ORF">H6A34_05105</name>
</gene>
<evidence type="ECO:0000313" key="2">
    <source>
        <dbReference type="Proteomes" id="UP000706891"/>
    </source>
</evidence>
<evidence type="ECO:0000313" key="1">
    <source>
        <dbReference type="EMBL" id="MBM6673253.1"/>
    </source>
</evidence>
<dbReference type="EMBL" id="JACJJG010000016">
    <property type="protein sequence ID" value="MBM6673253.1"/>
    <property type="molecule type" value="Genomic_DNA"/>
</dbReference>
<reference evidence="1" key="1">
    <citation type="submission" date="2020-08" db="EMBL/GenBank/DDBJ databases">
        <authorList>
            <person name="Cejkova D."/>
            <person name="Kubasova T."/>
            <person name="Jahodarova E."/>
            <person name="Rychlik I."/>
        </authorList>
    </citation>
    <scope>NUCLEOTIDE SEQUENCE</scope>
    <source>
        <strain evidence="1">An824</strain>
    </source>
</reference>